<feature type="domain" description="SnoaL-like" evidence="1">
    <location>
        <begin position="8"/>
        <end position="119"/>
    </location>
</feature>
<dbReference type="InterPro" id="IPR032710">
    <property type="entry name" value="NTF2-like_dom_sf"/>
</dbReference>
<dbReference type="NCBIfam" id="TIGR02096">
    <property type="entry name" value="ketosteroid isomerase-related protein"/>
    <property type="match status" value="1"/>
</dbReference>
<dbReference type="Pfam" id="PF12680">
    <property type="entry name" value="SnoaL_2"/>
    <property type="match status" value="1"/>
</dbReference>
<dbReference type="InterPro" id="IPR011721">
    <property type="entry name" value="CHP02096"/>
</dbReference>
<dbReference type="RefSeq" id="WP_244408123.1">
    <property type="nucleotide sequence ID" value="NZ_AP025637.1"/>
</dbReference>
<dbReference type="SUPFAM" id="SSF54427">
    <property type="entry name" value="NTF2-like"/>
    <property type="match status" value="1"/>
</dbReference>
<evidence type="ECO:0000313" key="2">
    <source>
        <dbReference type="EMBL" id="BDG73909.1"/>
    </source>
</evidence>
<organism evidence="2 3">
    <name type="scientific">Roseomonas fluvialis</name>
    <dbReference type="NCBI Taxonomy" id="1750527"/>
    <lineage>
        <taxon>Bacteria</taxon>
        <taxon>Pseudomonadati</taxon>
        <taxon>Pseudomonadota</taxon>
        <taxon>Alphaproteobacteria</taxon>
        <taxon>Acetobacterales</taxon>
        <taxon>Roseomonadaceae</taxon>
        <taxon>Roseomonas</taxon>
    </lineage>
</organism>
<sequence length="136" mass="14778">MDTAAALIRAYLDAFNRGDRPAMLSLLAEDVAHDVNQGGREVGRDAFAGFMARMDRCYREHLADIVVMADATGTRAAAEFTVHGEYIATDAGLPEARGQRYALPAGAFYAIRDGRIARVTMHYNLADWIAQVAADA</sequence>
<evidence type="ECO:0000259" key="1">
    <source>
        <dbReference type="Pfam" id="PF12680"/>
    </source>
</evidence>
<keyword evidence="3" id="KW-1185">Reference proteome</keyword>
<dbReference type="EMBL" id="AP025637">
    <property type="protein sequence ID" value="BDG73909.1"/>
    <property type="molecule type" value="Genomic_DNA"/>
</dbReference>
<accession>A0ABN6P7X8</accession>
<dbReference type="Gene3D" id="3.10.450.50">
    <property type="match status" value="1"/>
</dbReference>
<reference evidence="2 3" key="1">
    <citation type="journal article" date="2016" name="Microbes Environ.">
        <title>Phylogenetically diverse aerobic anoxygenic phototrophic bacteria isolated from epilithic biofilms in Tama river, Japan.</title>
        <authorList>
            <person name="Hirose S."/>
            <person name="Matsuura K."/>
            <person name="Haruta S."/>
        </authorList>
    </citation>
    <scope>NUCLEOTIDE SEQUENCE [LARGE SCALE GENOMIC DNA]</scope>
    <source>
        <strain evidence="2 3">S08</strain>
    </source>
</reference>
<protein>
    <recommendedName>
        <fullName evidence="1">SnoaL-like domain-containing protein</fullName>
    </recommendedName>
</protein>
<dbReference type="Proteomes" id="UP000831327">
    <property type="component" value="Chromosome"/>
</dbReference>
<gene>
    <name evidence="2" type="ORF">Rmf_38380</name>
</gene>
<dbReference type="InterPro" id="IPR037401">
    <property type="entry name" value="SnoaL-like"/>
</dbReference>
<proteinExistence type="predicted"/>
<evidence type="ECO:0000313" key="3">
    <source>
        <dbReference type="Proteomes" id="UP000831327"/>
    </source>
</evidence>
<name>A0ABN6P7X8_9PROT</name>